<evidence type="ECO:0000256" key="1">
    <source>
        <dbReference type="SAM" id="MobiDB-lite"/>
    </source>
</evidence>
<reference evidence="2 3" key="1">
    <citation type="submission" date="2019-07" db="EMBL/GenBank/DDBJ databases">
        <title>WGS assembly of Gossypium tomentosum.</title>
        <authorList>
            <person name="Chen Z.J."/>
            <person name="Sreedasyam A."/>
            <person name="Ando A."/>
            <person name="Song Q."/>
            <person name="De L."/>
            <person name="Hulse-Kemp A."/>
            <person name="Ding M."/>
            <person name="Ye W."/>
            <person name="Kirkbride R."/>
            <person name="Jenkins J."/>
            <person name="Plott C."/>
            <person name="Lovell J."/>
            <person name="Lin Y.-M."/>
            <person name="Vaughn R."/>
            <person name="Liu B."/>
            <person name="Li W."/>
            <person name="Simpson S."/>
            <person name="Scheffler B."/>
            <person name="Saski C."/>
            <person name="Grover C."/>
            <person name="Hu G."/>
            <person name="Conover J."/>
            <person name="Carlson J."/>
            <person name="Shu S."/>
            <person name="Boston L."/>
            <person name="Williams M."/>
            <person name="Peterson D."/>
            <person name="Mcgee K."/>
            <person name="Jones D."/>
            <person name="Wendel J."/>
            <person name="Stelly D."/>
            <person name="Grimwood J."/>
            <person name="Schmutz J."/>
        </authorList>
    </citation>
    <scope>NUCLEOTIDE SEQUENCE [LARGE SCALE GENOMIC DNA]</scope>
    <source>
        <strain evidence="2">7179.01</strain>
    </source>
</reference>
<evidence type="ECO:0000313" key="2">
    <source>
        <dbReference type="EMBL" id="TYI06857.1"/>
    </source>
</evidence>
<evidence type="ECO:0000313" key="3">
    <source>
        <dbReference type="Proteomes" id="UP000322667"/>
    </source>
</evidence>
<organism evidence="2 3">
    <name type="scientific">Gossypium tomentosum</name>
    <name type="common">Hawaiian cotton</name>
    <name type="synonym">Gossypium sandvicense</name>
    <dbReference type="NCBI Taxonomy" id="34277"/>
    <lineage>
        <taxon>Eukaryota</taxon>
        <taxon>Viridiplantae</taxon>
        <taxon>Streptophyta</taxon>
        <taxon>Embryophyta</taxon>
        <taxon>Tracheophyta</taxon>
        <taxon>Spermatophyta</taxon>
        <taxon>Magnoliopsida</taxon>
        <taxon>eudicotyledons</taxon>
        <taxon>Gunneridae</taxon>
        <taxon>Pentapetalae</taxon>
        <taxon>rosids</taxon>
        <taxon>malvids</taxon>
        <taxon>Malvales</taxon>
        <taxon>Malvaceae</taxon>
        <taxon>Malvoideae</taxon>
        <taxon>Gossypium</taxon>
    </lineage>
</organism>
<dbReference type="Proteomes" id="UP000322667">
    <property type="component" value="Chromosome A10"/>
</dbReference>
<dbReference type="AlphaFoldDB" id="A0A5D2NRS7"/>
<protein>
    <submittedName>
        <fullName evidence="2">Uncharacterized protein</fullName>
    </submittedName>
</protein>
<name>A0A5D2NRS7_GOSTO</name>
<proteinExistence type="predicted"/>
<feature type="compositionally biased region" description="Basic residues" evidence="1">
    <location>
        <begin position="72"/>
        <end position="90"/>
    </location>
</feature>
<sequence>MEKREREKNENRWWWPEWTRTVVDRVGLDGAARRSCDEVFAVERGAWAEGKNKGGEKGKGKKKGKEGERRGGGRRKEKKEKGQGKKKKGRGVWWPAVGVSGWSEIEWEGATVAAGWEGVRRKKTKTN</sequence>
<gene>
    <name evidence="2" type="ORF">ES332_A10G188400v1</name>
</gene>
<dbReference type="EMBL" id="CM017619">
    <property type="protein sequence ID" value="TYI06857.1"/>
    <property type="molecule type" value="Genomic_DNA"/>
</dbReference>
<keyword evidence="3" id="KW-1185">Reference proteome</keyword>
<accession>A0A5D2NRS7</accession>
<feature type="region of interest" description="Disordered" evidence="1">
    <location>
        <begin position="42"/>
        <end position="93"/>
    </location>
</feature>